<dbReference type="Pfam" id="PF00437">
    <property type="entry name" value="T2SSE"/>
    <property type="match status" value="1"/>
</dbReference>
<evidence type="ECO:0000313" key="5">
    <source>
        <dbReference type="EMBL" id="CUO75791.1"/>
    </source>
</evidence>
<evidence type="ECO:0000256" key="2">
    <source>
        <dbReference type="ARBA" id="ARBA00022741"/>
    </source>
</evidence>
<proteinExistence type="inferred from homology"/>
<comment type="similarity">
    <text evidence="1">Belongs to the GSP E family.</text>
</comment>
<protein>
    <submittedName>
        <fullName evidence="5">Type IV fimbrial assembly protein PilB</fullName>
    </submittedName>
</protein>
<dbReference type="Proteomes" id="UP000095594">
    <property type="component" value="Unassembled WGS sequence"/>
</dbReference>
<dbReference type="Gene3D" id="3.30.300.160">
    <property type="entry name" value="Type II secretion system, protein E, N-terminal domain"/>
    <property type="match status" value="1"/>
</dbReference>
<dbReference type="InterPro" id="IPR003593">
    <property type="entry name" value="AAA+_ATPase"/>
</dbReference>
<dbReference type="EMBL" id="CYZX01000015">
    <property type="protein sequence ID" value="CUO75791.1"/>
    <property type="molecule type" value="Genomic_DNA"/>
</dbReference>
<dbReference type="Gene3D" id="3.30.450.90">
    <property type="match status" value="1"/>
</dbReference>
<organism evidence="5 6">
    <name type="scientific">Clostridium disporicum</name>
    <dbReference type="NCBI Taxonomy" id="84024"/>
    <lineage>
        <taxon>Bacteria</taxon>
        <taxon>Bacillati</taxon>
        <taxon>Bacillota</taxon>
        <taxon>Clostridia</taxon>
        <taxon>Eubacteriales</taxon>
        <taxon>Clostridiaceae</taxon>
        <taxon>Clostridium</taxon>
    </lineage>
</organism>
<dbReference type="FunFam" id="3.30.450.90:FF:000001">
    <property type="entry name" value="Type II secretion system ATPase GspE"/>
    <property type="match status" value="1"/>
</dbReference>
<dbReference type="InterPro" id="IPR037257">
    <property type="entry name" value="T2SS_E_N_sf"/>
</dbReference>
<evidence type="ECO:0000313" key="6">
    <source>
        <dbReference type="Proteomes" id="UP000095594"/>
    </source>
</evidence>
<dbReference type="InterPro" id="IPR007831">
    <property type="entry name" value="T2SS_GspE_N"/>
</dbReference>
<feature type="domain" description="Bacterial type II secretion system protein E" evidence="4">
    <location>
        <begin position="377"/>
        <end position="391"/>
    </location>
</feature>
<accession>A0A174HNJ5</accession>
<dbReference type="PROSITE" id="PS00662">
    <property type="entry name" value="T2SP_E"/>
    <property type="match status" value="1"/>
</dbReference>
<dbReference type="SUPFAM" id="SSF52540">
    <property type="entry name" value="P-loop containing nucleoside triphosphate hydrolases"/>
    <property type="match status" value="1"/>
</dbReference>
<dbReference type="SMART" id="SM00382">
    <property type="entry name" value="AAA"/>
    <property type="match status" value="1"/>
</dbReference>
<dbReference type="Pfam" id="PF05157">
    <property type="entry name" value="MshEN"/>
    <property type="match status" value="1"/>
</dbReference>
<dbReference type="GO" id="GO:0005886">
    <property type="term" value="C:plasma membrane"/>
    <property type="evidence" value="ECO:0007669"/>
    <property type="project" value="TreeGrafter"/>
</dbReference>
<dbReference type="CDD" id="cd01129">
    <property type="entry name" value="PulE-GspE-like"/>
    <property type="match status" value="1"/>
</dbReference>
<dbReference type="FunFam" id="3.40.50.300:FF:000398">
    <property type="entry name" value="Type IV pilus assembly ATPase PilB"/>
    <property type="match status" value="1"/>
</dbReference>
<evidence type="ECO:0000256" key="3">
    <source>
        <dbReference type="ARBA" id="ARBA00022840"/>
    </source>
</evidence>
<dbReference type="OrthoDB" id="9808272at2"/>
<dbReference type="PANTHER" id="PTHR30258">
    <property type="entry name" value="TYPE II SECRETION SYSTEM PROTEIN GSPE-RELATED"/>
    <property type="match status" value="1"/>
</dbReference>
<dbReference type="GO" id="GO:0005524">
    <property type="term" value="F:ATP binding"/>
    <property type="evidence" value="ECO:0007669"/>
    <property type="project" value="UniProtKB-KW"/>
</dbReference>
<dbReference type="RefSeq" id="WP_055266567.1">
    <property type="nucleotide sequence ID" value="NZ_CABIXQ010000015.1"/>
</dbReference>
<dbReference type="InterPro" id="IPR001482">
    <property type="entry name" value="T2SS/T4SS_dom"/>
</dbReference>
<gene>
    <name evidence="5" type="primary">epsE</name>
    <name evidence="5" type="ORF">ERS852471_02227</name>
</gene>
<dbReference type="AlphaFoldDB" id="A0A174HNJ5"/>
<dbReference type="GO" id="GO:0016887">
    <property type="term" value="F:ATP hydrolysis activity"/>
    <property type="evidence" value="ECO:0007669"/>
    <property type="project" value="TreeGrafter"/>
</dbReference>
<keyword evidence="2" id="KW-0547">Nucleotide-binding</keyword>
<dbReference type="Gene3D" id="3.40.50.300">
    <property type="entry name" value="P-loop containing nucleotide triphosphate hydrolases"/>
    <property type="match status" value="1"/>
</dbReference>
<evidence type="ECO:0000256" key="1">
    <source>
        <dbReference type="ARBA" id="ARBA00006611"/>
    </source>
</evidence>
<dbReference type="SUPFAM" id="SSF160246">
    <property type="entry name" value="EspE N-terminal domain-like"/>
    <property type="match status" value="1"/>
</dbReference>
<reference evidence="5 6" key="1">
    <citation type="submission" date="2015-09" db="EMBL/GenBank/DDBJ databases">
        <authorList>
            <consortium name="Pathogen Informatics"/>
        </authorList>
    </citation>
    <scope>NUCLEOTIDE SEQUENCE [LARGE SCALE GENOMIC DNA]</scope>
    <source>
        <strain evidence="5 6">2789STDY5834856</strain>
    </source>
</reference>
<dbReference type="InterPro" id="IPR027417">
    <property type="entry name" value="P-loop_NTPase"/>
</dbReference>
<keyword evidence="3" id="KW-0067">ATP-binding</keyword>
<name>A0A174HNJ5_9CLOT</name>
<evidence type="ECO:0000259" key="4">
    <source>
        <dbReference type="PROSITE" id="PS00662"/>
    </source>
</evidence>
<sequence>MYHKKRLGDILVQSGYISKEELGNALTEQKKLGRKLGEILIEKEFVTEDNLLKALEDQLGIRRLFLESVAVDKDAVKVIPEALSRKYNVLPIQFVEGELLVLTNDPLNILAEEDVRIASGYSVKLALSSKEEIKVAISKYYSEDYMQKTAEEYRLQEKTDKNEEQEEFELKLKNAPAVKLVDSIIENAVRSKASDIHIEPFEHRIAVRYRIDGELRKQFDSPKEPLAGIITRIKIMGNMDIAERRIPQDGRIFTKVDNQNVDMRVSVLPTVNGEKVVIRILDKSALNVDKETLGFSKDDLEKLKRISTKPHGIMLVTGPTGSGKSTTLYSLLRDLNKEYTNIITVEDPVEFSIDGINQVNVNTKAGLTFASGLRSILRQDPDIVMLGEIRDAETAEIAVRAAITGHLVLSTIHTNDAASSIVRLKDMGIASYLLSSSLVGIVAQRLMRKLCPHCKEAYEASEYEKKVLNIPKDSFLTLYRKNGCVRCSNSGYKGRVGIYEILEINKQIRELINADRSVEEITKAALANGMNTLNMSAINVVLNGNSTVEELLRVTLLGD</sequence>
<dbReference type="PANTHER" id="PTHR30258:SF1">
    <property type="entry name" value="PROTEIN TRANSPORT PROTEIN HOFB HOMOLOG"/>
    <property type="match status" value="1"/>
</dbReference>